<sequence length="133" mass="15122">MAMTPEQRRVLDLALPMLRQDLDVYRCLPVLIAENLLSDDDIDVLSAEPVRSLRVIKFIRILQQRGSRAYDVFLNILRQLEGASHLADHITELYESLIETNSLPPARTVNITLSGYDAHFDGDAMLMIFIIVL</sequence>
<dbReference type="PROSITE" id="PS50209">
    <property type="entry name" value="CARD"/>
    <property type="match status" value="1"/>
</dbReference>
<dbReference type="OrthoDB" id="1357022at2759"/>
<dbReference type="Pfam" id="PF00619">
    <property type="entry name" value="CARD"/>
    <property type="match status" value="1"/>
</dbReference>
<dbReference type="Proteomes" id="UP001152320">
    <property type="component" value="Chromosome 1"/>
</dbReference>
<dbReference type="SMART" id="SM00114">
    <property type="entry name" value="CARD"/>
    <property type="match status" value="1"/>
</dbReference>
<dbReference type="GO" id="GO:0042981">
    <property type="term" value="P:regulation of apoptotic process"/>
    <property type="evidence" value="ECO:0007669"/>
    <property type="project" value="InterPro"/>
</dbReference>
<evidence type="ECO:0000313" key="3">
    <source>
        <dbReference type="Proteomes" id="UP001152320"/>
    </source>
</evidence>
<dbReference type="SUPFAM" id="SSF47986">
    <property type="entry name" value="DEATH domain"/>
    <property type="match status" value="1"/>
</dbReference>
<name>A0A9Q1CRZ7_HOLLE</name>
<proteinExistence type="predicted"/>
<dbReference type="AlphaFoldDB" id="A0A9Q1CRZ7"/>
<accession>A0A9Q1CRZ7</accession>
<dbReference type="InterPro" id="IPR011029">
    <property type="entry name" value="DEATH-like_dom_sf"/>
</dbReference>
<keyword evidence="3" id="KW-1185">Reference proteome</keyword>
<dbReference type="Gene3D" id="1.10.533.10">
    <property type="entry name" value="Death Domain, Fas"/>
    <property type="match status" value="1"/>
</dbReference>
<comment type="caution">
    <text evidence="2">The sequence shown here is derived from an EMBL/GenBank/DDBJ whole genome shotgun (WGS) entry which is preliminary data.</text>
</comment>
<evidence type="ECO:0000259" key="1">
    <source>
        <dbReference type="PROSITE" id="PS50209"/>
    </source>
</evidence>
<dbReference type="InterPro" id="IPR001315">
    <property type="entry name" value="CARD"/>
</dbReference>
<protein>
    <recommendedName>
        <fullName evidence="1">CARD domain-containing protein</fullName>
    </recommendedName>
</protein>
<feature type="domain" description="CARD" evidence="1">
    <location>
        <begin position="3"/>
        <end position="79"/>
    </location>
</feature>
<gene>
    <name evidence="2" type="ORF">HOLleu_03722</name>
</gene>
<dbReference type="EMBL" id="JAIZAY010000001">
    <property type="protein sequence ID" value="KAJ8050497.1"/>
    <property type="molecule type" value="Genomic_DNA"/>
</dbReference>
<evidence type="ECO:0000313" key="2">
    <source>
        <dbReference type="EMBL" id="KAJ8050497.1"/>
    </source>
</evidence>
<dbReference type="CDD" id="cd01671">
    <property type="entry name" value="CARD"/>
    <property type="match status" value="1"/>
</dbReference>
<organism evidence="2 3">
    <name type="scientific">Holothuria leucospilota</name>
    <name type="common">Black long sea cucumber</name>
    <name type="synonym">Mertensiothuria leucospilota</name>
    <dbReference type="NCBI Taxonomy" id="206669"/>
    <lineage>
        <taxon>Eukaryota</taxon>
        <taxon>Metazoa</taxon>
        <taxon>Echinodermata</taxon>
        <taxon>Eleutherozoa</taxon>
        <taxon>Echinozoa</taxon>
        <taxon>Holothuroidea</taxon>
        <taxon>Aspidochirotacea</taxon>
        <taxon>Aspidochirotida</taxon>
        <taxon>Holothuriidae</taxon>
        <taxon>Holothuria</taxon>
    </lineage>
</organism>
<reference evidence="2" key="1">
    <citation type="submission" date="2021-10" db="EMBL/GenBank/DDBJ databases">
        <title>Tropical sea cucumber genome reveals ecological adaptation and Cuvierian tubules defense mechanism.</title>
        <authorList>
            <person name="Chen T."/>
        </authorList>
    </citation>
    <scope>NUCLEOTIDE SEQUENCE</scope>
    <source>
        <strain evidence="2">Nanhai2018</strain>
        <tissue evidence="2">Muscle</tissue>
    </source>
</reference>